<gene>
    <name evidence="3" type="ORF">R0135_05905</name>
</gene>
<evidence type="ECO:0000313" key="3">
    <source>
        <dbReference type="EMBL" id="WOJ94699.1"/>
    </source>
</evidence>
<accession>A0ABZ0I801</accession>
<dbReference type="InterPro" id="IPR053784">
    <property type="entry name" value="Choice_anch_U_dom"/>
</dbReference>
<feature type="signal peptide" evidence="2">
    <location>
        <begin position="1"/>
        <end position="48"/>
    </location>
</feature>
<feature type="compositionally biased region" description="Acidic residues" evidence="1">
    <location>
        <begin position="1065"/>
        <end position="1085"/>
    </location>
</feature>
<evidence type="ECO:0000256" key="2">
    <source>
        <dbReference type="SAM" id="SignalP"/>
    </source>
</evidence>
<feature type="compositionally biased region" description="Basic and acidic residues" evidence="1">
    <location>
        <begin position="1052"/>
        <end position="1064"/>
    </location>
</feature>
<dbReference type="Gene3D" id="4.10.1080.10">
    <property type="entry name" value="TSP type-3 repeat"/>
    <property type="match status" value="1"/>
</dbReference>
<organism evidence="3 4">
    <name type="scientific">Congregibacter variabilis</name>
    <dbReference type="NCBI Taxonomy" id="3081200"/>
    <lineage>
        <taxon>Bacteria</taxon>
        <taxon>Pseudomonadati</taxon>
        <taxon>Pseudomonadota</taxon>
        <taxon>Gammaproteobacteria</taxon>
        <taxon>Cellvibrionales</taxon>
        <taxon>Halieaceae</taxon>
        <taxon>Congregibacter</taxon>
    </lineage>
</organism>
<feature type="region of interest" description="Disordered" evidence="1">
    <location>
        <begin position="989"/>
        <end position="1091"/>
    </location>
</feature>
<name>A0ABZ0I801_9GAMM</name>
<dbReference type="EMBL" id="CP136864">
    <property type="protein sequence ID" value="WOJ94699.1"/>
    <property type="molecule type" value="Genomic_DNA"/>
</dbReference>
<sequence length="1255" mass="132509">MNYLQVMNRQLCGLIAREHKPASKRRVNCWSGAALSLALSMFSLSAGAQVDPPEGACRIDRIEVKDINVIAASKGMDANGAALAFTLSRVADVALNAYLTFGTGGVATGYSKFQKAQRVFSVTESAVSGDSELPSFTLSALNKEVEDEVSSPQFITEACPDDPECTVESTLNDLISIVLANPPNSPDQLLVSVGGRKVLPLPNARYPVTIFGAEVDYRPDEDDDFGYNSDLLPQDAQSQSFIGSTFVQFWENDVGADNDDLGKLDVAWEGDSATGPLRPEGELDTSDQVRVLVGPKEEGSIYEFTYALTPGTGNLDEIPERLFCSQQGCWSGRPNPSNGAFGNLEGGALGACPPNYVNRGDVTTDRNFGFTYCTLDLACGDTFDDLEIMGGVSALRDGDIIALQSRRVLSPDGVYPYVGRVGLGLPGDVVKDDAIASILDPSRTDAQWRVSKLPDGKFTLRALRTNKLLNIGGFAPGGVEVNVNGADSGDNTDWTIEQANEGFYLSQGAFKLYVCDGCASDEDRLGYNYSLRATPGASDDSSRWTILVKDRDRRISVDTTIEALELDSLTRLVIDPGITYTINGDIVLDDLVDIENYGTIIINGAVRSEGLINNLGGGSIVVNGSLIVATTLINSGVLSNFGTVRGLGDRVRILNTSTGIISDNRGAQAFATVKNDGAIFATPGSWYEAGGGFKSESGTNMVDFTTTYFGLPYDTACQRIGGGVWDEATSTCTAGGYWVQEGEGLYVSEGVTLKTGDAAIVNRGTITNLGVIDNANGGFFSCENATIQGNPSTNIPSACISSEEQQICEGYGGTWYPGPGTPTCTGSVFVRNELRITAEMNWNLDSILMGCYVTANLEENDFMLTVDACPEGVGNPLLIVDADATLTVNAINFYRGPGQLINYGDIRFGGGPDIPDGASQPALGLLGTGRVDNYGVISPAIAVGFEEVGNTGSYYNYCDATGEIVGDQGAYFGIRDSWGFPTQVTDLCPGVDSDGDGVDDLLDPFPNDPLESVDSDYDGVGDGADLFPNDASEQADADGDGVGDASDDFPDDALRSKDSDRDGISDNDDAFPLDPTEWADDDADGEGNFADSYNNAVTEGAADEIVVTTAPGAADSSCSLTDVSTAPVTALPPAGMTVTTSEIGFSLRGCATDQAESLRIIIDLGENQRAGATAYKYSGASGWTRISGAAINGSVLSYVVVDNGPLDSNEILGEIDDPVVVLSSVSSVPSMPYWLLVVMALGLCYLGGRMVRSLD</sequence>
<protein>
    <submittedName>
        <fullName evidence="3">Choice-of-anchor U domain-containing protein</fullName>
    </submittedName>
</protein>
<evidence type="ECO:0000313" key="4">
    <source>
        <dbReference type="Proteomes" id="UP001626537"/>
    </source>
</evidence>
<proteinExistence type="predicted"/>
<feature type="chain" id="PRO_5046134515" evidence="2">
    <location>
        <begin position="49"/>
        <end position="1255"/>
    </location>
</feature>
<keyword evidence="4" id="KW-1185">Reference proteome</keyword>
<dbReference type="NCBIfam" id="NF041766">
    <property type="entry name" value="choice_anch_U"/>
    <property type="match status" value="1"/>
</dbReference>
<dbReference type="CDD" id="cd00161">
    <property type="entry name" value="beta-trefoil_Ricin-like"/>
    <property type="match status" value="1"/>
</dbReference>
<keyword evidence="2" id="KW-0732">Signal</keyword>
<evidence type="ECO:0000256" key="1">
    <source>
        <dbReference type="SAM" id="MobiDB-lite"/>
    </source>
</evidence>
<feature type="compositionally biased region" description="Acidic residues" evidence="1">
    <location>
        <begin position="993"/>
        <end position="1002"/>
    </location>
</feature>
<reference evidence="3 4" key="1">
    <citation type="submission" date="2023-10" db="EMBL/GenBank/DDBJ databases">
        <title>Two novel species belonging to the OM43/NOR5 clade.</title>
        <authorList>
            <person name="Park M."/>
        </authorList>
    </citation>
    <scope>NUCLEOTIDE SEQUENCE [LARGE SCALE GENOMIC DNA]</scope>
    <source>
        <strain evidence="3 4">IMCC43200</strain>
    </source>
</reference>
<dbReference type="Proteomes" id="UP001626537">
    <property type="component" value="Chromosome"/>
</dbReference>
<dbReference type="InterPro" id="IPR028974">
    <property type="entry name" value="TSP_type-3_rpt"/>
</dbReference>
<dbReference type="Gene3D" id="2.80.10.50">
    <property type="match status" value="1"/>
</dbReference>
<dbReference type="SUPFAM" id="SSF103647">
    <property type="entry name" value="TSP type-3 repeat"/>
    <property type="match status" value="1"/>
</dbReference>
<feature type="compositionally biased region" description="Acidic residues" evidence="1">
    <location>
        <begin position="1033"/>
        <end position="1051"/>
    </location>
</feature>
<dbReference type="RefSeq" id="WP_407349336.1">
    <property type="nucleotide sequence ID" value="NZ_CP136864.1"/>
</dbReference>